<evidence type="ECO:0000313" key="7">
    <source>
        <dbReference type="Proteomes" id="UP001589610"/>
    </source>
</evidence>
<dbReference type="InterPro" id="IPR036388">
    <property type="entry name" value="WH-like_DNA-bd_sf"/>
</dbReference>
<name>A0ABV5T465_9ACTN</name>
<sequence>MPEPDSIDRHIAHWSRELSDLDPQVEGIITRMQMLVRLLRRNKEAWLTAGGLKPWEFDVLHHLVAAGPPYRVPPSLLAGWLDTHPATLTNRLDRLEQAGYVDRVHDPGDRRRLLVALTPAGRAVWQERMDLGDLSEREVLSPLDPGEREVLDGLLRRMVRNAERDGPPLMPDWPSGPGADPVARPGSATGAGSGTATGTGSSRPGE</sequence>
<gene>
    <name evidence="6" type="ORF">ACFFRH_00080</name>
</gene>
<evidence type="ECO:0000259" key="5">
    <source>
        <dbReference type="PROSITE" id="PS50995"/>
    </source>
</evidence>
<reference evidence="6 7" key="1">
    <citation type="submission" date="2024-09" db="EMBL/GenBank/DDBJ databases">
        <authorList>
            <person name="Sun Q."/>
            <person name="Mori K."/>
        </authorList>
    </citation>
    <scope>NUCLEOTIDE SEQUENCE [LARGE SCALE GENOMIC DNA]</scope>
    <source>
        <strain evidence="6 7">JCM 3028</strain>
    </source>
</reference>
<keyword evidence="3" id="KW-0804">Transcription</keyword>
<evidence type="ECO:0000313" key="6">
    <source>
        <dbReference type="EMBL" id="MFB9673866.1"/>
    </source>
</evidence>
<dbReference type="Pfam" id="PF12802">
    <property type="entry name" value="MarR_2"/>
    <property type="match status" value="1"/>
</dbReference>
<dbReference type="Proteomes" id="UP001589610">
    <property type="component" value="Unassembled WGS sequence"/>
</dbReference>
<keyword evidence="2" id="KW-0238">DNA-binding</keyword>
<dbReference type="RefSeq" id="WP_344749188.1">
    <property type="nucleotide sequence ID" value="NZ_BAAAWW010000186.1"/>
</dbReference>
<dbReference type="Gene3D" id="1.10.10.10">
    <property type="entry name" value="Winged helix-like DNA-binding domain superfamily/Winged helix DNA-binding domain"/>
    <property type="match status" value="1"/>
</dbReference>
<proteinExistence type="predicted"/>
<dbReference type="PRINTS" id="PR00598">
    <property type="entry name" value="HTHMARR"/>
</dbReference>
<dbReference type="InterPro" id="IPR000835">
    <property type="entry name" value="HTH_MarR-typ"/>
</dbReference>
<evidence type="ECO:0000256" key="1">
    <source>
        <dbReference type="ARBA" id="ARBA00023015"/>
    </source>
</evidence>
<dbReference type="PANTHER" id="PTHR33164">
    <property type="entry name" value="TRANSCRIPTIONAL REGULATOR, MARR FAMILY"/>
    <property type="match status" value="1"/>
</dbReference>
<accession>A0ABV5T465</accession>
<dbReference type="InterPro" id="IPR039422">
    <property type="entry name" value="MarR/SlyA-like"/>
</dbReference>
<keyword evidence="1" id="KW-0805">Transcription regulation</keyword>
<feature type="domain" description="HTH marR-type" evidence="5">
    <location>
        <begin position="25"/>
        <end position="160"/>
    </location>
</feature>
<dbReference type="SUPFAM" id="SSF46785">
    <property type="entry name" value="Winged helix' DNA-binding domain"/>
    <property type="match status" value="1"/>
</dbReference>
<evidence type="ECO:0000256" key="2">
    <source>
        <dbReference type="ARBA" id="ARBA00023125"/>
    </source>
</evidence>
<dbReference type="PROSITE" id="PS01117">
    <property type="entry name" value="HTH_MARR_1"/>
    <property type="match status" value="1"/>
</dbReference>
<evidence type="ECO:0000256" key="3">
    <source>
        <dbReference type="ARBA" id="ARBA00023163"/>
    </source>
</evidence>
<feature type="region of interest" description="Disordered" evidence="4">
    <location>
        <begin position="163"/>
        <end position="206"/>
    </location>
</feature>
<dbReference type="InterPro" id="IPR036390">
    <property type="entry name" value="WH_DNA-bd_sf"/>
</dbReference>
<comment type="caution">
    <text evidence="6">The sequence shown here is derived from an EMBL/GenBank/DDBJ whole genome shotgun (WGS) entry which is preliminary data.</text>
</comment>
<dbReference type="PROSITE" id="PS50995">
    <property type="entry name" value="HTH_MARR_2"/>
    <property type="match status" value="1"/>
</dbReference>
<evidence type="ECO:0000256" key="4">
    <source>
        <dbReference type="SAM" id="MobiDB-lite"/>
    </source>
</evidence>
<dbReference type="PANTHER" id="PTHR33164:SF104">
    <property type="entry name" value="TRANSCRIPTIONAL REGULATORY PROTEIN"/>
    <property type="match status" value="1"/>
</dbReference>
<keyword evidence="7" id="KW-1185">Reference proteome</keyword>
<dbReference type="EMBL" id="JBHMBS010000001">
    <property type="protein sequence ID" value="MFB9673866.1"/>
    <property type="molecule type" value="Genomic_DNA"/>
</dbReference>
<organism evidence="6 7">
    <name type="scientific">Streptosporangium vulgare</name>
    <dbReference type="NCBI Taxonomy" id="46190"/>
    <lineage>
        <taxon>Bacteria</taxon>
        <taxon>Bacillati</taxon>
        <taxon>Actinomycetota</taxon>
        <taxon>Actinomycetes</taxon>
        <taxon>Streptosporangiales</taxon>
        <taxon>Streptosporangiaceae</taxon>
        <taxon>Streptosporangium</taxon>
    </lineage>
</organism>
<dbReference type="SMART" id="SM00347">
    <property type="entry name" value="HTH_MARR"/>
    <property type="match status" value="1"/>
</dbReference>
<protein>
    <submittedName>
        <fullName evidence="6">MarR family winged helix-turn-helix transcriptional regulator</fullName>
    </submittedName>
</protein>
<dbReference type="InterPro" id="IPR023187">
    <property type="entry name" value="Tscrpt_reg_MarR-type_CS"/>
</dbReference>